<evidence type="ECO:0008006" key="5">
    <source>
        <dbReference type="Google" id="ProtNLM"/>
    </source>
</evidence>
<sequence length="97" mass="10111">MHDLIRSWIRTAVPAGVGGLAAWLGTKGLDVDPADALAVGAGVASAATVVYQAIVSTLQRRWPVVGVLLGSTKSPTYTTQPERYHPGTHAGNDLYGL</sequence>
<keyword evidence="2" id="KW-0812">Transmembrane</keyword>
<feature type="transmembrane region" description="Helical" evidence="2">
    <location>
        <begin position="36"/>
        <end position="54"/>
    </location>
</feature>
<name>A0A4R5EZF8_9ACTN</name>
<dbReference type="RefSeq" id="WP_132636059.1">
    <property type="nucleotide sequence ID" value="NZ_SMLD01000108.1"/>
</dbReference>
<feature type="region of interest" description="Disordered" evidence="1">
    <location>
        <begin position="76"/>
        <end position="97"/>
    </location>
</feature>
<protein>
    <recommendedName>
        <fullName evidence="5">Holin</fullName>
    </recommendedName>
</protein>
<keyword evidence="4" id="KW-1185">Reference proteome</keyword>
<keyword evidence="2" id="KW-1133">Transmembrane helix</keyword>
<dbReference type="Proteomes" id="UP000295136">
    <property type="component" value="Unassembled WGS sequence"/>
</dbReference>
<accession>A0A4R5EZF8</accession>
<evidence type="ECO:0000313" key="3">
    <source>
        <dbReference type="EMBL" id="TDE40484.1"/>
    </source>
</evidence>
<feature type="transmembrane region" description="Helical" evidence="2">
    <location>
        <begin position="7"/>
        <end position="24"/>
    </location>
</feature>
<organism evidence="3 4">
    <name type="scientific">Nonomuraea mesophila</name>
    <dbReference type="NCBI Taxonomy" id="2530382"/>
    <lineage>
        <taxon>Bacteria</taxon>
        <taxon>Bacillati</taxon>
        <taxon>Actinomycetota</taxon>
        <taxon>Actinomycetes</taxon>
        <taxon>Streptosporangiales</taxon>
        <taxon>Streptosporangiaceae</taxon>
        <taxon>Nonomuraea</taxon>
    </lineage>
</organism>
<dbReference type="EMBL" id="SMLD01000108">
    <property type="protein sequence ID" value="TDE40484.1"/>
    <property type="molecule type" value="Genomic_DNA"/>
</dbReference>
<reference evidence="3 4" key="1">
    <citation type="submission" date="2019-03" db="EMBL/GenBank/DDBJ databases">
        <title>Draft genome sequences of novel Actinobacteria.</title>
        <authorList>
            <person name="Sahin N."/>
            <person name="Ay H."/>
            <person name="Saygin H."/>
        </authorList>
    </citation>
    <scope>NUCLEOTIDE SEQUENCE [LARGE SCALE GENOMIC DNA]</scope>
    <source>
        <strain evidence="3 4">6K102</strain>
    </source>
</reference>
<evidence type="ECO:0000256" key="1">
    <source>
        <dbReference type="SAM" id="MobiDB-lite"/>
    </source>
</evidence>
<evidence type="ECO:0000256" key="2">
    <source>
        <dbReference type="SAM" id="Phobius"/>
    </source>
</evidence>
<proteinExistence type="predicted"/>
<evidence type="ECO:0000313" key="4">
    <source>
        <dbReference type="Proteomes" id="UP000295136"/>
    </source>
</evidence>
<keyword evidence="2" id="KW-0472">Membrane</keyword>
<gene>
    <name evidence="3" type="ORF">E1295_31795</name>
</gene>
<dbReference type="AlphaFoldDB" id="A0A4R5EZF8"/>
<comment type="caution">
    <text evidence="3">The sequence shown here is derived from an EMBL/GenBank/DDBJ whole genome shotgun (WGS) entry which is preliminary data.</text>
</comment>